<name>A0A6A6IFX5_9PLEO</name>
<keyword evidence="5" id="KW-1185">Reference proteome</keyword>
<dbReference type="Pfam" id="PF05368">
    <property type="entry name" value="NmrA"/>
    <property type="match status" value="1"/>
</dbReference>
<dbReference type="GO" id="GO:0005634">
    <property type="term" value="C:nucleus"/>
    <property type="evidence" value="ECO:0007669"/>
    <property type="project" value="TreeGrafter"/>
</dbReference>
<dbReference type="PANTHER" id="PTHR42748:SF26">
    <property type="entry name" value="NMRA-LIKE DOMAIN-CONTAINING PROTEIN"/>
    <property type="match status" value="1"/>
</dbReference>
<evidence type="ECO:0000256" key="2">
    <source>
        <dbReference type="ARBA" id="ARBA00022857"/>
    </source>
</evidence>
<dbReference type="InterPro" id="IPR051164">
    <property type="entry name" value="NmrA-like_oxidored"/>
</dbReference>
<dbReference type="SUPFAM" id="SSF51735">
    <property type="entry name" value="NAD(P)-binding Rossmann-fold domains"/>
    <property type="match status" value="1"/>
</dbReference>
<gene>
    <name evidence="4" type="ORF">BU26DRAFT_458725</name>
</gene>
<dbReference type="RefSeq" id="XP_033683434.1">
    <property type="nucleotide sequence ID" value="XM_033824990.1"/>
</dbReference>
<dbReference type="Gene3D" id="3.90.25.10">
    <property type="entry name" value="UDP-galactose 4-epimerase, domain 1"/>
    <property type="match status" value="1"/>
</dbReference>
<dbReference type="InterPro" id="IPR036291">
    <property type="entry name" value="NAD(P)-bd_dom_sf"/>
</dbReference>
<keyword evidence="2" id="KW-0521">NADP</keyword>
<feature type="domain" description="NmrA-like" evidence="3">
    <location>
        <begin position="3"/>
        <end position="318"/>
    </location>
</feature>
<dbReference type="PANTHER" id="PTHR42748">
    <property type="entry name" value="NITROGEN METABOLITE REPRESSION PROTEIN NMRA FAMILY MEMBER"/>
    <property type="match status" value="1"/>
</dbReference>
<dbReference type="Gene3D" id="3.40.50.720">
    <property type="entry name" value="NAD(P)-binding Rossmann-like Domain"/>
    <property type="match status" value="1"/>
</dbReference>
<comment type="similarity">
    <text evidence="1">Belongs to the NmrA-type oxidoreductase family.</text>
</comment>
<reference evidence="4" key="1">
    <citation type="journal article" date="2020" name="Stud. Mycol.">
        <title>101 Dothideomycetes genomes: a test case for predicting lifestyles and emergence of pathogens.</title>
        <authorList>
            <person name="Haridas S."/>
            <person name="Albert R."/>
            <person name="Binder M."/>
            <person name="Bloem J."/>
            <person name="Labutti K."/>
            <person name="Salamov A."/>
            <person name="Andreopoulos B."/>
            <person name="Baker S."/>
            <person name="Barry K."/>
            <person name="Bills G."/>
            <person name="Bluhm B."/>
            <person name="Cannon C."/>
            <person name="Castanera R."/>
            <person name="Culley D."/>
            <person name="Daum C."/>
            <person name="Ezra D."/>
            <person name="Gonzalez J."/>
            <person name="Henrissat B."/>
            <person name="Kuo A."/>
            <person name="Liang C."/>
            <person name="Lipzen A."/>
            <person name="Lutzoni F."/>
            <person name="Magnuson J."/>
            <person name="Mondo S."/>
            <person name="Nolan M."/>
            <person name="Ohm R."/>
            <person name="Pangilinan J."/>
            <person name="Park H.-J."/>
            <person name="Ramirez L."/>
            <person name="Alfaro M."/>
            <person name="Sun H."/>
            <person name="Tritt A."/>
            <person name="Yoshinaga Y."/>
            <person name="Zwiers L.-H."/>
            <person name="Turgeon B."/>
            <person name="Goodwin S."/>
            <person name="Spatafora J."/>
            <person name="Crous P."/>
            <person name="Grigoriev I."/>
        </authorList>
    </citation>
    <scope>NUCLEOTIDE SEQUENCE</scope>
    <source>
        <strain evidence="4">CBS 122368</strain>
    </source>
</reference>
<sequence>MSTKTIAIVGITGNQGSSVANVFLNEPGWHVRGITRDPSKPSSKTWTDKGVELVAGDLDDLSTLRAAFANADVIFGVTDFWQHMKDPAVHKLAAERNITPNEIAYEREVAQGRSIVDAAAANVETIERFVLSTVNSSKEWSKGKITFNLHFDAKWVAVEYCREKYPELWKKTSLLQLGVFASNWKQGMVPKKQDDGTYKLSVPMGADRKLPMVDPNEDTGHFVKALVALPPGKNLMGAGSYLTWNEWLAMWSRHNNVTATFERQDPKELEQYMGTAGRELADMWQYIDEFGYDGADPSVVYPWDLGVDVKYTTMEEYIKRQDWSEAL</sequence>
<dbReference type="InterPro" id="IPR008030">
    <property type="entry name" value="NmrA-like"/>
</dbReference>
<evidence type="ECO:0000259" key="3">
    <source>
        <dbReference type="Pfam" id="PF05368"/>
    </source>
</evidence>
<dbReference type="EMBL" id="ML987196">
    <property type="protein sequence ID" value="KAF2248430.1"/>
    <property type="molecule type" value="Genomic_DNA"/>
</dbReference>
<protein>
    <submittedName>
        <fullName evidence="4">NAD(P)-binding protein</fullName>
    </submittedName>
</protein>
<dbReference type="Proteomes" id="UP000800094">
    <property type="component" value="Unassembled WGS sequence"/>
</dbReference>
<evidence type="ECO:0000313" key="5">
    <source>
        <dbReference type="Proteomes" id="UP000800094"/>
    </source>
</evidence>
<dbReference type="AlphaFoldDB" id="A0A6A6IFX5"/>
<dbReference type="OrthoDB" id="3358371at2759"/>
<accession>A0A6A6IFX5</accession>
<organism evidence="4 5">
    <name type="scientific">Trematosphaeria pertusa</name>
    <dbReference type="NCBI Taxonomy" id="390896"/>
    <lineage>
        <taxon>Eukaryota</taxon>
        <taxon>Fungi</taxon>
        <taxon>Dikarya</taxon>
        <taxon>Ascomycota</taxon>
        <taxon>Pezizomycotina</taxon>
        <taxon>Dothideomycetes</taxon>
        <taxon>Pleosporomycetidae</taxon>
        <taxon>Pleosporales</taxon>
        <taxon>Massarineae</taxon>
        <taxon>Trematosphaeriaceae</taxon>
        <taxon>Trematosphaeria</taxon>
    </lineage>
</organism>
<proteinExistence type="inferred from homology"/>
<dbReference type="GeneID" id="54578320"/>
<dbReference type="CDD" id="cd05251">
    <property type="entry name" value="NmrA_like_SDR_a"/>
    <property type="match status" value="1"/>
</dbReference>
<evidence type="ECO:0000256" key="1">
    <source>
        <dbReference type="ARBA" id="ARBA00006328"/>
    </source>
</evidence>
<evidence type="ECO:0000313" key="4">
    <source>
        <dbReference type="EMBL" id="KAF2248430.1"/>
    </source>
</evidence>